<dbReference type="EMBL" id="JAQQBR010000005">
    <property type="protein sequence ID" value="KAK0175063.1"/>
    <property type="molecule type" value="Genomic_DNA"/>
</dbReference>
<dbReference type="AlphaFoldDB" id="A0AA39FSZ1"/>
<reference evidence="1" key="2">
    <citation type="submission" date="2023-03" db="EMBL/GenBank/DDBJ databases">
        <authorList>
            <person name="Inwood S.N."/>
            <person name="Skelly J.G."/>
            <person name="Guhlin J."/>
            <person name="Harrop T.W.R."/>
            <person name="Goldson S.G."/>
            <person name="Dearden P.K."/>
        </authorList>
    </citation>
    <scope>NUCLEOTIDE SEQUENCE</scope>
    <source>
        <strain evidence="1">Lincoln</strain>
        <tissue evidence="1">Whole body</tissue>
    </source>
</reference>
<dbReference type="Proteomes" id="UP001168972">
    <property type="component" value="Unassembled WGS sequence"/>
</dbReference>
<sequence>MEKNIYLVGEMYENFVGRKLPTNGEVMSVFLYEHNVHKQTLKESARNTIKKVEEIWSRAGLTICTYKSAIKKLLKLRDKWTKIKKSKNRKKSPTQIKNEALFIKNSAKLFDVAELNLMQKLDGDKKLFLEGQRSDKRYGFIDTHALNKEIDIDDPNQPAAEGSDIQ</sequence>
<evidence type="ECO:0000313" key="1">
    <source>
        <dbReference type="EMBL" id="KAK0175063.1"/>
    </source>
</evidence>
<organism evidence="1 2">
    <name type="scientific">Microctonus hyperodae</name>
    <name type="common">Parasitoid wasp</name>
    <dbReference type="NCBI Taxonomy" id="165561"/>
    <lineage>
        <taxon>Eukaryota</taxon>
        <taxon>Metazoa</taxon>
        <taxon>Ecdysozoa</taxon>
        <taxon>Arthropoda</taxon>
        <taxon>Hexapoda</taxon>
        <taxon>Insecta</taxon>
        <taxon>Pterygota</taxon>
        <taxon>Neoptera</taxon>
        <taxon>Endopterygota</taxon>
        <taxon>Hymenoptera</taxon>
        <taxon>Apocrita</taxon>
        <taxon>Ichneumonoidea</taxon>
        <taxon>Braconidae</taxon>
        <taxon>Euphorinae</taxon>
        <taxon>Microctonus</taxon>
    </lineage>
</organism>
<proteinExistence type="predicted"/>
<comment type="caution">
    <text evidence="1">The sequence shown here is derived from an EMBL/GenBank/DDBJ whole genome shotgun (WGS) entry which is preliminary data.</text>
</comment>
<reference evidence="1" key="1">
    <citation type="journal article" date="2023" name="bioRxiv">
        <title>Scaffold-level genome assemblies of two parasitoid biocontrol wasps reveal the parthenogenesis mechanism and an associated novel virus.</title>
        <authorList>
            <person name="Inwood S."/>
            <person name="Skelly J."/>
            <person name="Guhlin J."/>
            <person name="Harrop T."/>
            <person name="Goldson S."/>
            <person name="Dearden P."/>
        </authorList>
    </citation>
    <scope>NUCLEOTIDE SEQUENCE</scope>
    <source>
        <strain evidence="1">Lincoln</strain>
        <tissue evidence="1">Whole body</tissue>
    </source>
</reference>
<protein>
    <submittedName>
        <fullName evidence="1">Uncharacterized protein</fullName>
    </submittedName>
</protein>
<gene>
    <name evidence="1" type="ORF">PV327_008847</name>
</gene>
<keyword evidence="2" id="KW-1185">Reference proteome</keyword>
<evidence type="ECO:0000313" key="2">
    <source>
        <dbReference type="Proteomes" id="UP001168972"/>
    </source>
</evidence>
<name>A0AA39FSZ1_MICHY</name>
<accession>A0AA39FSZ1</accession>